<dbReference type="OrthoDB" id="10253736at2759"/>
<dbReference type="GO" id="GO:0016020">
    <property type="term" value="C:membrane"/>
    <property type="evidence" value="ECO:0007669"/>
    <property type="project" value="UniProtKB-SubCell"/>
</dbReference>
<dbReference type="Pfam" id="PF00106">
    <property type="entry name" value="adh_short"/>
    <property type="match status" value="1"/>
</dbReference>
<comment type="similarity">
    <text evidence="2 12">Belongs to the short-chain dehydrogenases/reductases (SDR) family.</text>
</comment>
<keyword evidence="8" id="KW-0472">Membrane</keyword>
<gene>
    <name evidence="13" type="ORF">BU23DRAFT_549085</name>
</gene>
<dbReference type="EMBL" id="ML976657">
    <property type="protein sequence ID" value="KAF1979915.1"/>
    <property type="molecule type" value="Genomic_DNA"/>
</dbReference>
<dbReference type="AlphaFoldDB" id="A0A6A5VSM7"/>
<evidence type="ECO:0000256" key="4">
    <source>
        <dbReference type="ARBA" id="ARBA00022857"/>
    </source>
</evidence>
<dbReference type="Gene3D" id="3.40.50.720">
    <property type="entry name" value="NAD(P)-binding Rossmann-like Domain"/>
    <property type="match status" value="1"/>
</dbReference>
<sequence>MPIRSEWKLAREGWTLDTTVRLLQSTAFNPLVTLPLFLAANYTEQGAQLVAQHGTAGRAVEALLALGVLNSVSGWLDDKVMNNFKGDEWDWKKEVVVVTGGADGIGKRIVLLLAEKGIKVAVLDVQQLTYEAPPSVHYFHCDLASKPSILSASSALRTALGAPTVLINNAGCARGKTILNATEADLRLTFNVNTLAHYFLAQQFLPSMIAANHGMLVTVASLAGYITAPSMVDYCASKAAAIAFHEGLAVELVTRYRAPKVRTVLMTQGYTRTALFEGFGTASLYPETVAEEIVKAVLKGRSAQLCLPETAWGIVPKVRGWPVWAQYAFRKGLKDVMKTWNGRQVVQPSENVGEKKGIEESGVLVKE</sequence>
<accession>A0A6A5VSM7</accession>
<keyword evidence="5" id="KW-1133">Transmembrane helix</keyword>
<evidence type="ECO:0000256" key="12">
    <source>
        <dbReference type="RuleBase" id="RU000363"/>
    </source>
</evidence>
<dbReference type="InterPro" id="IPR036291">
    <property type="entry name" value="NAD(P)-bd_dom_sf"/>
</dbReference>
<evidence type="ECO:0000256" key="3">
    <source>
        <dbReference type="ARBA" id="ARBA00022692"/>
    </source>
</evidence>
<comment type="function">
    <text evidence="9">Catalyzes the reduction of all-trans-retinal to all-trans-retinol in the presence of NADPH.</text>
</comment>
<evidence type="ECO:0000313" key="13">
    <source>
        <dbReference type="EMBL" id="KAF1979915.1"/>
    </source>
</evidence>
<dbReference type="GO" id="GO:0052650">
    <property type="term" value="F:all-trans-retinol dehydrogenase (NADP+) activity"/>
    <property type="evidence" value="ECO:0007669"/>
    <property type="project" value="UniProtKB-ARBA"/>
</dbReference>
<comment type="subcellular location">
    <subcellularLocation>
        <location evidence="1">Membrane</location>
        <topology evidence="1">Multi-pass membrane protein</topology>
    </subcellularLocation>
</comment>
<organism evidence="13 14">
    <name type="scientific">Bimuria novae-zelandiae CBS 107.79</name>
    <dbReference type="NCBI Taxonomy" id="1447943"/>
    <lineage>
        <taxon>Eukaryota</taxon>
        <taxon>Fungi</taxon>
        <taxon>Dikarya</taxon>
        <taxon>Ascomycota</taxon>
        <taxon>Pezizomycotina</taxon>
        <taxon>Dothideomycetes</taxon>
        <taxon>Pleosporomycetidae</taxon>
        <taxon>Pleosporales</taxon>
        <taxon>Massarineae</taxon>
        <taxon>Didymosphaeriaceae</taxon>
        <taxon>Bimuria</taxon>
    </lineage>
</organism>
<dbReference type="InterPro" id="IPR020904">
    <property type="entry name" value="Sc_DH/Rdtase_CS"/>
</dbReference>
<evidence type="ECO:0000256" key="8">
    <source>
        <dbReference type="ARBA" id="ARBA00023136"/>
    </source>
</evidence>
<dbReference type="InterPro" id="IPR002347">
    <property type="entry name" value="SDR_fam"/>
</dbReference>
<reference evidence="13" key="1">
    <citation type="journal article" date="2020" name="Stud. Mycol.">
        <title>101 Dothideomycetes genomes: a test case for predicting lifestyles and emergence of pathogens.</title>
        <authorList>
            <person name="Haridas S."/>
            <person name="Albert R."/>
            <person name="Binder M."/>
            <person name="Bloem J."/>
            <person name="Labutti K."/>
            <person name="Salamov A."/>
            <person name="Andreopoulos B."/>
            <person name="Baker S."/>
            <person name="Barry K."/>
            <person name="Bills G."/>
            <person name="Bluhm B."/>
            <person name="Cannon C."/>
            <person name="Castanera R."/>
            <person name="Culley D."/>
            <person name="Daum C."/>
            <person name="Ezra D."/>
            <person name="Gonzalez J."/>
            <person name="Henrissat B."/>
            <person name="Kuo A."/>
            <person name="Liang C."/>
            <person name="Lipzen A."/>
            <person name="Lutzoni F."/>
            <person name="Magnuson J."/>
            <person name="Mondo S."/>
            <person name="Nolan M."/>
            <person name="Ohm R."/>
            <person name="Pangilinan J."/>
            <person name="Park H.-J."/>
            <person name="Ramirez L."/>
            <person name="Alfaro M."/>
            <person name="Sun H."/>
            <person name="Tritt A."/>
            <person name="Yoshinaga Y."/>
            <person name="Zwiers L.-H."/>
            <person name="Turgeon B."/>
            <person name="Goodwin S."/>
            <person name="Spatafora J."/>
            <person name="Crous P."/>
            <person name="Grigoriev I."/>
        </authorList>
    </citation>
    <scope>NUCLEOTIDE SEQUENCE</scope>
    <source>
        <strain evidence="13">CBS 107.79</strain>
    </source>
</reference>
<evidence type="ECO:0000313" key="14">
    <source>
        <dbReference type="Proteomes" id="UP000800036"/>
    </source>
</evidence>
<dbReference type="PRINTS" id="PR00080">
    <property type="entry name" value="SDRFAMILY"/>
</dbReference>
<evidence type="ECO:0000256" key="2">
    <source>
        <dbReference type="ARBA" id="ARBA00006484"/>
    </source>
</evidence>
<dbReference type="PRINTS" id="PR00081">
    <property type="entry name" value="GDHRDH"/>
</dbReference>
<keyword evidence="6" id="KW-0560">Oxidoreductase</keyword>
<protein>
    <recommendedName>
        <fullName evidence="10">Short-chain dehydrogenase/reductase 3</fullName>
    </recommendedName>
    <alternativeName>
        <fullName evidence="11">Retinal short-chain dehydrogenase/reductase 1</fullName>
    </alternativeName>
</protein>
<dbReference type="Proteomes" id="UP000800036">
    <property type="component" value="Unassembled WGS sequence"/>
</dbReference>
<evidence type="ECO:0000256" key="9">
    <source>
        <dbReference type="ARBA" id="ARBA00059620"/>
    </source>
</evidence>
<evidence type="ECO:0000256" key="11">
    <source>
        <dbReference type="ARBA" id="ARBA00082544"/>
    </source>
</evidence>
<dbReference type="PANTHER" id="PTHR24322:SF736">
    <property type="entry name" value="RETINOL DEHYDROGENASE 10"/>
    <property type="match status" value="1"/>
</dbReference>
<proteinExistence type="inferred from homology"/>
<dbReference type="PANTHER" id="PTHR24322">
    <property type="entry name" value="PKSB"/>
    <property type="match status" value="1"/>
</dbReference>
<dbReference type="SUPFAM" id="SSF51735">
    <property type="entry name" value="NAD(P)-binding Rossmann-fold domains"/>
    <property type="match status" value="1"/>
</dbReference>
<evidence type="ECO:0000256" key="5">
    <source>
        <dbReference type="ARBA" id="ARBA00022989"/>
    </source>
</evidence>
<keyword evidence="3" id="KW-0812">Transmembrane</keyword>
<keyword evidence="7" id="KW-0443">Lipid metabolism</keyword>
<evidence type="ECO:0000256" key="6">
    <source>
        <dbReference type="ARBA" id="ARBA00023002"/>
    </source>
</evidence>
<dbReference type="FunFam" id="3.40.50.720:FF:000131">
    <property type="entry name" value="Short-chain dehydrogenase/reductase 3"/>
    <property type="match status" value="1"/>
</dbReference>
<evidence type="ECO:0000256" key="7">
    <source>
        <dbReference type="ARBA" id="ARBA00023098"/>
    </source>
</evidence>
<evidence type="ECO:0000256" key="1">
    <source>
        <dbReference type="ARBA" id="ARBA00004141"/>
    </source>
</evidence>
<keyword evidence="14" id="KW-1185">Reference proteome</keyword>
<evidence type="ECO:0000256" key="10">
    <source>
        <dbReference type="ARBA" id="ARBA00068717"/>
    </source>
</evidence>
<dbReference type="PROSITE" id="PS00061">
    <property type="entry name" value="ADH_SHORT"/>
    <property type="match status" value="1"/>
</dbReference>
<keyword evidence="4" id="KW-0521">NADP</keyword>
<name>A0A6A5VSM7_9PLEO</name>